<organism evidence="5 6">
    <name type="scientific">Dysosmobacter acutus</name>
    <dbReference type="NCBI Taxonomy" id="2841504"/>
    <lineage>
        <taxon>Bacteria</taxon>
        <taxon>Bacillati</taxon>
        <taxon>Bacillota</taxon>
        <taxon>Clostridia</taxon>
        <taxon>Eubacteriales</taxon>
        <taxon>Oscillospiraceae</taxon>
        <taxon>Dysosmobacter</taxon>
    </lineage>
</organism>
<dbReference type="PROSITE" id="PS50931">
    <property type="entry name" value="HTH_LYSR"/>
    <property type="match status" value="1"/>
</dbReference>
<feature type="domain" description="HTH lysR-type" evidence="4">
    <location>
        <begin position="1"/>
        <end position="58"/>
    </location>
</feature>
<name>A0ABS6FCQ1_9FIRM</name>
<dbReference type="InterPro" id="IPR050950">
    <property type="entry name" value="HTH-type_LysR_regulators"/>
</dbReference>
<keyword evidence="3" id="KW-0804">Transcription</keyword>
<reference evidence="5 6" key="1">
    <citation type="submission" date="2021-06" db="EMBL/GenBank/DDBJ databases">
        <authorList>
            <person name="Sun Q."/>
            <person name="Li D."/>
        </authorList>
    </citation>
    <scope>NUCLEOTIDE SEQUENCE [LARGE SCALE GENOMIC DNA]</scope>
    <source>
        <strain evidence="5 6">MSJ-2</strain>
    </source>
</reference>
<evidence type="ECO:0000259" key="4">
    <source>
        <dbReference type="PROSITE" id="PS50931"/>
    </source>
</evidence>
<keyword evidence="6" id="KW-1185">Reference proteome</keyword>
<dbReference type="PANTHER" id="PTHR30419">
    <property type="entry name" value="HTH-TYPE TRANSCRIPTIONAL REGULATOR YBHD"/>
    <property type="match status" value="1"/>
</dbReference>
<gene>
    <name evidence="5" type="ORF">KQI82_09675</name>
</gene>
<proteinExistence type="predicted"/>
<dbReference type="RefSeq" id="WP_216632560.1">
    <property type="nucleotide sequence ID" value="NZ_JAHLQN010000001.1"/>
</dbReference>
<evidence type="ECO:0000256" key="2">
    <source>
        <dbReference type="ARBA" id="ARBA00023125"/>
    </source>
</evidence>
<accession>A0ABS6FCQ1</accession>
<sequence length="294" mass="33997">MSLYSWNVVAMVAEHHSITQAAHILDLTPSAVSHMIKKVEENVGYPIFIRERNRFELTSNGKTLLPYVQNYLKSGTALQEEASRLKNSVEGAVCIAAYNNVIRNWLPSILKRFHEKYPNIRITIRQSNDVRIKQWMERGEIDLAIVFNSYYNASSFIPLHKTPMVCFTPKDYFPRNGTYMTAEDLRDMPIILRTENFDEETNSILSGAAIPFDSVFRIDNDESCYEYIRQGFGFRITAAITYPRDDRINMYPIENAPFRTIGLITVFPQYISPTVNLFRKETIAFFSDNNLMNV</sequence>
<dbReference type="Pfam" id="PF03466">
    <property type="entry name" value="LysR_substrate"/>
    <property type="match status" value="1"/>
</dbReference>
<keyword evidence="2" id="KW-0238">DNA-binding</keyword>
<evidence type="ECO:0000313" key="6">
    <source>
        <dbReference type="Proteomes" id="UP000787672"/>
    </source>
</evidence>
<dbReference type="CDD" id="cd05466">
    <property type="entry name" value="PBP2_LTTR_substrate"/>
    <property type="match status" value="1"/>
</dbReference>
<dbReference type="EMBL" id="JAHLQN010000001">
    <property type="protein sequence ID" value="MBU5627175.1"/>
    <property type="molecule type" value="Genomic_DNA"/>
</dbReference>
<dbReference type="Proteomes" id="UP000787672">
    <property type="component" value="Unassembled WGS sequence"/>
</dbReference>
<dbReference type="InterPro" id="IPR005119">
    <property type="entry name" value="LysR_subst-bd"/>
</dbReference>
<dbReference type="InterPro" id="IPR000847">
    <property type="entry name" value="LysR_HTH_N"/>
</dbReference>
<evidence type="ECO:0000256" key="3">
    <source>
        <dbReference type="ARBA" id="ARBA00023163"/>
    </source>
</evidence>
<evidence type="ECO:0000313" key="5">
    <source>
        <dbReference type="EMBL" id="MBU5627175.1"/>
    </source>
</evidence>
<comment type="caution">
    <text evidence="5">The sequence shown here is derived from an EMBL/GenBank/DDBJ whole genome shotgun (WGS) entry which is preliminary data.</text>
</comment>
<evidence type="ECO:0000256" key="1">
    <source>
        <dbReference type="ARBA" id="ARBA00023015"/>
    </source>
</evidence>
<dbReference type="PANTHER" id="PTHR30419:SF8">
    <property type="entry name" value="NITROGEN ASSIMILATION TRANSCRIPTIONAL ACTIVATOR-RELATED"/>
    <property type="match status" value="1"/>
</dbReference>
<dbReference type="Pfam" id="PF00126">
    <property type="entry name" value="HTH_1"/>
    <property type="match status" value="1"/>
</dbReference>
<keyword evidence="1" id="KW-0805">Transcription regulation</keyword>
<protein>
    <submittedName>
        <fullName evidence="5">LysR family transcriptional regulator</fullName>
    </submittedName>
</protein>